<dbReference type="Proteomes" id="UP000694843">
    <property type="component" value="Unplaced"/>
</dbReference>
<dbReference type="OrthoDB" id="540004at2759"/>
<accession>A0A6A0H0P5</accession>
<protein>
    <recommendedName>
        <fullName evidence="5">Protein-lysine N-methyltransferase HAZT_HAZT009655</fullName>
        <ecNumber evidence="5">2.1.1.-</ecNumber>
    </recommendedName>
</protein>
<dbReference type="AlphaFoldDB" id="A0A6A0H0P5"/>
<evidence type="ECO:0000256" key="4">
    <source>
        <dbReference type="ARBA" id="ARBA00022691"/>
    </source>
</evidence>
<dbReference type="GO" id="GO:0016279">
    <property type="term" value="F:protein-lysine N-methyltransferase activity"/>
    <property type="evidence" value="ECO:0007669"/>
    <property type="project" value="UniProtKB-UniRule"/>
</dbReference>
<evidence type="ECO:0000256" key="5">
    <source>
        <dbReference type="HAMAP-Rule" id="MF_03188"/>
    </source>
</evidence>
<dbReference type="Gene3D" id="3.40.50.150">
    <property type="entry name" value="Vaccinia Virus protein VP39"/>
    <property type="match status" value="1"/>
</dbReference>
<dbReference type="RefSeq" id="XP_018026887.1">
    <property type="nucleotide sequence ID" value="XM_018171398.2"/>
</dbReference>
<gene>
    <name evidence="10" type="primary">LOC108682261</name>
    <name evidence="8" type="ORF">HAZT_HAZT009655</name>
</gene>
<dbReference type="GO" id="GO:0032259">
    <property type="term" value="P:methylation"/>
    <property type="evidence" value="ECO:0007669"/>
    <property type="project" value="UniProtKB-KW"/>
</dbReference>
<evidence type="ECO:0000259" key="7">
    <source>
        <dbReference type="Pfam" id="PF13847"/>
    </source>
</evidence>
<dbReference type="HAMAP" id="MF_03188">
    <property type="entry name" value="Methyltr_EFM4"/>
    <property type="match status" value="1"/>
</dbReference>
<keyword evidence="3 5" id="KW-0808">Transferase</keyword>
<dbReference type="SUPFAM" id="SSF53335">
    <property type="entry name" value="S-adenosyl-L-methionine-dependent methyltransferases"/>
    <property type="match status" value="1"/>
</dbReference>
<evidence type="ECO:0000256" key="2">
    <source>
        <dbReference type="ARBA" id="ARBA00022603"/>
    </source>
</evidence>
<reference evidence="10" key="4">
    <citation type="submission" date="2025-04" db="UniProtKB">
        <authorList>
            <consortium name="RefSeq"/>
        </authorList>
    </citation>
    <scope>IDENTIFICATION</scope>
    <source>
        <tissue evidence="10">Whole organism</tissue>
    </source>
</reference>
<evidence type="ECO:0000256" key="3">
    <source>
        <dbReference type="ARBA" id="ARBA00022679"/>
    </source>
</evidence>
<proteinExistence type="inferred from homology"/>
<dbReference type="CDD" id="cd02440">
    <property type="entry name" value="AdoMet_MTases"/>
    <property type="match status" value="1"/>
</dbReference>
<feature type="region of interest" description="Disordered" evidence="6">
    <location>
        <begin position="1"/>
        <end position="22"/>
    </location>
</feature>
<dbReference type="Proteomes" id="UP000711488">
    <property type="component" value="Unassembled WGS sequence"/>
</dbReference>
<evidence type="ECO:0000313" key="9">
    <source>
        <dbReference type="Proteomes" id="UP000694843"/>
    </source>
</evidence>
<evidence type="ECO:0000256" key="6">
    <source>
        <dbReference type="SAM" id="MobiDB-lite"/>
    </source>
</evidence>
<feature type="compositionally biased region" description="Polar residues" evidence="6">
    <location>
        <begin position="1"/>
        <end position="20"/>
    </location>
</feature>
<dbReference type="OMA" id="PTPSFQF"/>
<dbReference type="InterPro" id="IPR026635">
    <property type="entry name" value="Efm4/METTL10"/>
</dbReference>
<organism evidence="8">
    <name type="scientific">Hyalella azteca</name>
    <name type="common">Amphipod</name>
    <dbReference type="NCBI Taxonomy" id="294128"/>
    <lineage>
        <taxon>Eukaryota</taxon>
        <taxon>Metazoa</taxon>
        <taxon>Ecdysozoa</taxon>
        <taxon>Arthropoda</taxon>
        <taxon>Crustacea</taxon>
        <taxon>Multicrustacea</taxon>
        <taxon>Malacostraca</taxon>
        <taxon>Eumalacostraca</taxon>
        <taxon>Peracarida</taxon>
        <taxon>Amphipoda</taxon>
        <taxon>Senticaudata</taxon>
        <taxon>Talitrida</taxon>
        <taxon>Talitroidea</taxon>
        <taxon>Hyalellidae</taxon>
        <taxon>Hyalella</taxon>
    </lineage>
</organism>
<dbReference type="EC" id="2.1.1.-" evidence="5"/>
<dbReference type="GO" id="GO:0005737">
    <property type="term" value="C:cytoplasm"/>
    <property type="evidence" value="ECO:0007669"/>
    <property type="project" value="UniProtKB-SubCell"/>
</dbReference>
<reference evidence="8" key="2">
    <citation type="journal article" date="2018" name="Environ. Sci. Technol.">
        <title>The Toxicogenome of Hyalella azteca: A Model for Sediment Ecotoxicology and Evolutionary Toxicology.</title>
        <authorList>
            <person name="Poynton H.C."/>
            <person name="Hasenbein S."/>
            <person name="Benoit J.B."/>
            <person name="Sepulveda M.S."/>
            <person name="Poelchau M.F."/>
            <person name="Hughes D.S.T."/>
            <person name="Murali S.C."/>
            <person name="Chen S."/>
            <person name="Glastad K.M."/>
            <person name="Goodisman M.A.D."/>
            <person name="Werren J.H."/>
            <person name="Vineis J.H."/>
            <person name="Bowen J.L."/>
            <person name="Friedrich M."/>
            <person name="Jones J."/>
            <person name="Robertson H.M."/>
            <person name="Feyereisen R."/>
            <person name="Mechler-Hickson A."/>
            <person name="Mathers N."/>
            <person name="Lee C.E."/>
            <person name="Colbourne J.K."/>
            <person name="Biales A."/>
            <person name="Johnston J.S."/>
            <person name="Wellborn G.A."/>
            <person name="Rosendale A.J."/>
            <person name="Cridge A.G."/>
            <person name="Munoz-Torres M.C."/>
            <person name="Bain P.A."/>
            <person name="Manny A.R."/>
            <person name="Major K.M."/>
            <person name="Lambert F.N."/>
            <person name="Vulpe C.D."/>
            <person name="Tuck P."/>
            <person name="Blalock B.J."/>
            <person name="Lin Y.Y."/>
            <person name="Smith M.E."/>
            <person name="Ochoa-Acuna H."/>
            <person name="Chen M.M."/>
            <person name="Childers C.P."/>
            <person name="Qu J."/>
            <person name="Dugan S."/>
            <person name="Lee S.L."/>
            <person name="Chao H."/>
            <person name="Dinh H."/>
            <person name="Han Y."/>
            <person name="Doddapaneni H."/>
            <person name="Worley K.C."/>
            <person name="Muzny D.M."/>
            <person name="Gibbs R.A."/>
            <person name="Richards S."/>
        </authorList>
    </citation>
    <scope>NUCLEOTIDE SEQUENCE</scope>
    <source>
        <strain evidence="8">HAZT.00-mixed</strain>
        <tissue evidence="8">Whole organism</tissue>
    </source>
</reference>
<dbReference type="InterPro" id="IPR029063">
    <property type="entry name" value="SAM-dependent_MTases_sf"/>
</dbReference>
<sequence>MTSTGCTTDTVEELPSSQLGTKEHWDDTYEGELREFEERGDIGEVWFGEESEERVITWLVEDWEPSADLYSPALPQQEKTSLPVLDLGTGNGHFLLELAELGFSDLTGVDYSEQAVALARAAALKATKKITYERADLACGAGPAVAALGRQFAVCHDKGTYDAVSLTPDTACLARRAYLGNVHRLLADGGVFVITSCNWTEDELLQHCDPYFVKLHRIPTPSFRFGGKTGSLVTSLVLKKKPQPQL</sequence>
<dbReference type="InterPro" id="IPR025714">
    <property type="entry name" value="Methyltranfer_dom"/>
</dbReference>
<comment type="function">
    <text evidence="5">S-adenosyl-L-methionine-dependent protein-lysine N-methyltransferase that methylates elongation factor 1-alpha.</text>
</comment>
<keyword evidence="4 5" id="KW-0949">S-adenosyl-L-methionine</keyword>
<dbReference type="KEGG" id="hazt:108682261"/>
<evidence type="ECO:0000313" key="8">
    <source>
        <dbReference type="EMBL" id="KAA0193426.1"/>
    </source>
</evidence>
<keyword evidence="1 5" id="KW-0963">Cytoplasm</keyword>
<dbReference type="PANTHER" id="PTHR12843:SF5">
    <property type="entry name" value="EEF1A LYSINE METHYLTRANSFERASE 2"/>
    <property type="match status" value="1"/>
</dbReference>
<name>A0A6A0H0P5_HYAAZ</name>
<dbReference type="GeneID" id="108682261"/>
<comment type="similarity">
    <text evidence="5">Belongs to the class I-like SAM-binding methyltransferase superfamily. EFM4 family.</text>
</comment>
<evidence type="ECO:0000313" key="10">
    <source>
        <dbReference type="RefSeq" id="XP_018026887.1"/>
    </source>
</evidence>
<dbReference type="PANTHER" id="PTHR12843">
    <property type="entry name" value="PROTEIN-LYSINE N-METHYLTRANSFERASE METTL10"/>
    <property type="match status" value="1"/>
</dbReference>
<reference evidence="8" key="1">
    <citation type="submission" date="2014-08" db="EMBL/GenBank/DDBJ databases">
        <authorList>
            <person name="Murali S."/>
            <person name="Richards S."/>
            <person name="Bandaranaike D."/>
            <person name="Bellair M."/>
            <person name="Blankenburg K."/>
            <person name="Chao H."/>
            <person name="Dinh H."/>
            <person name="Doddapaneni H."/>
            <person name="Dugan-Rocha S."/>
            <person name="Elkadiri S."/>
            <person name="Gnanaolivu R."/>
            <person name="Hughes D."/>
            <person name="Lee S."/>
            <person name="Li M."/>
            <person name="Ming W."/>
            <person name="Munidasa M."/>
            <person name="Muniz J."/>
            <person name="Nguyen L."/>
            <person name="Osuji N."/>
            <person name="Pu L.-L."/>
            <person name="Puazo M."/>
            <person name="Skinner E."/>
            <person name="Qu C."/>
            <person name="Quiroz J."/>
            <person name="Raj R."/>
            <person name="Weissenberger G."/>
            <person name="Xin Y."/>
            <person name="Zou X."/>
            <person name="Han Y."/>
            <person name="Worley K."/>
            <person name="Muzny D."/>
            <person name="Gibbs R."/>
        </authorList>
    </citation>
    <scope>NUCLEOTIDE SEQUENCE</scope>
    <source>
        <strain evidence="8">HAZT.00-mixed</strain>
        <tissue evidence="8">Whole organism</tissue>
    </source>
</reference>
<reference evidence="8" key="3">
    <citation type="submission" date="2019-06" db="EMBL/GenBank/DDBJ databases">
        <authorList>
            <person name="Poynton C."/>
            <person name="Hasenbein S."/>
            <person name="Benoit J.B."/>
            <person name="Sepulveda M.S."/>
            <person name="Poelchau M.F."/>
            <person name="Murali S.C."/>
            <person name="Chen S."/>
            <person name="Glastad K.M."/>
            <person name="Werren J.H."/>
            <person name="Vineis J.H."/>
            <person name="Bowen J.L."/>
            <person name="Friedrich M."/>
            <person name="Jones J."/>
            <person name="Robertson H.M."/>
            <person name="Feyereisen R."/>
            <person name="Mechler-Hickson A."/>
            <person name="Mathers N."/>
            <person name="Lee C.E."/>
            <person name="Colbourne J.K."/>
            <person name="Biales A."/>
            <person name="Johnston J.S."/>
            <person name="Wellborn G.A."/>
            <person name="Rosendale A.J."/>
            <person name="Cridge A.G."/>
            <person name="Munoz-Torres M.C."/>
            <person name="Bain P.A."/>
            <person name="Manny A.R."/>
            <person name="Major K.M."/>
            <person name="Lambert F.N."/>
            <person name="Vulpe C.D."/>
            <person name="Tuck P."/>
            <person name="Blalock B.J."/>
            <person name="Lin Y.-Y."/>
            <person name="Smith M.E."/>
            <person name="Ochoa-Acuna H."/>
            <person name="Chen M.-J.M."/>
            <person name="Childers C.P."/>
            <person name="Qu J."/>
            <person name="Dugan S."/>
            <person name="Lee S.L."/>
            <person name="Chao H."/>
            <person name="Dinh H."/>
            <person name="Han Y."/>
            <person name="Doddapaneni H."/>
            <person name="Worley K.C."/>
            <person name="Muzny D.M."/>
            <person name="Gibbs R.A."/>
            <person name="Richards S."/>
        </authorList>
    </citation>
    <scope>NUCLEOTIDE SEQUENCE</scope>
    <source>
        <strain evidence="8">HAZT.00-mixed</strain>
        <tissue evidence="8">Whole organism</tissue>
    </source>
</reference>
<keyword evidence="9" id="KW-1185">Reference proteome</keyword>
<evidence type="ECO:0000256" key="1">
    <source>
        <dbReference type="ARBA" id="ARBA00022490"/>
    </source>
</evidence>
<comment type="subcellular location">
    <subcellularLocation>
        <location evidence="5">Cytoplasm</location>
    </subcellularLocation>
</comment>
<keyword evidence="2 5" id="KW-0489">Methyltransferase</keyword>
<feature type="domain" description="Methyltransferase" evidence="7">
    <location>
        <begin position="81"/>
        <end position="207"/>
    </location>
</feature>
<dbReference type="EMBL" id="JQDR03010988">
    <property type="protein sequence ID" value="KAA0193426.1"/>
    <property type="molecule type" value="Genomic_DNA"/>
</dbReference>
<dbReference type="Pfam" id="PF13847">
    <property type="entry name" value="Methyltransf_31"/>
    <property type="match status" value="1"/>
</dbReference>